<dbReference type="InterPro" id="IPR038010">
    <property type="entry name" value="YhfW_C"/>
</dbReference>
<dbReference type="Pfam" id="PF01266">
    <property type="entry name" value="DAO"/>
    <property type="match status" value="1"/>
</dbReference>
<keyword evidence="4" id="KW-0411">Iron-sulfur</keyword>
<proteinExistence type="predicted"/>
<dbReference type="AlphaFoldDB" id="A0A323T8V5"/>
<evidence type="ECO:0000259" key="6">
    <source>
        <dbReference type="PROSITE" id="PS51296"/>
    </source>
</evidence>
<dbReference type="CDD" id="cd03477">
    <property type="entry name" value="Rieske_YhfW_C"/>
    <property type="match status" value="1"/>
</dbReference>
<dbReference type="InterPro" id="IPR036188">
    <property type="entry name" value="FAD/NAD-bd_sf"/>
</dbReference>
<keyword evidence="2" id="KW-0479">Metal-binding</keyword>
<dbReference type="Gene3D" id="3.30.9.10">
    <property type="entry name" value="D-Amino Acid Oxidase, subunit A, domain 2"/>
    <property type="match status" value="1"/>
</dbReference>
<dbReference type="GO" id="GO:0016020">
    <property type="term" value="C:membrane"/>
    <property type="evidence" value="ECO:0007669"/>
    <property type="project" value="InterPro"/>
</dbReference>
<name>A0A323T8V5_9BACI</name>
<dbReference type="InterPro" id="IPR006076">
    <property type="entry name" value="FAD-dep_OxRdtase"/>
</dbReference>
<keyword evidence="8" id="KW-1185">Reference proteome</keyword>
<feature type="domain" description="Rieske" evidence="6">
    <location>
        <begin position="424"/>
        <end position="509"/>
    </location>
</feature>
<dbReference type="PANTHER" id="PTHR13847:SF274">
    <property type="entry name" value="RIESKE 2FE-2S IRON-SULFUR PROTEIN YHFW-RELATED"/>
    <property type="match status" value="1"/>
</dbReference>
<dbReference type="GO" id="GO:0051537">
    <property type="term" value="F:2 iron, 2 sulfur cluster binding"/>
    <property type="evidence" value="ECO:0007669"/>
    <property type="project" value="UniProtKB-KW"/>
</dbReference>
<protein>
    <submittedName>
        <fullName evidence="7">FAD-dependent oxidoreductase</fullName>
    </submittedName>
</protein>
<dbReference type="Gene3D" id="2.102.10.10">
    <property type="entry name" value="Rieske [2Fe-2S] iron-sulphur domain"/>
    <property type="match status" value="1"/>
</dbReference>
<dbReference type="GO" id="GO:0016705">
    <property type="term" value="F:oxidoreductase activity, acting on paired donors, with incorporation or reduction of molecular oxygen"/>
    <property type="evidence" value="ECO:0007669"/>
    <property type="project" value="UniProtKB-ARBA"/>
</dbReference>
<keyword evidence="5" id="KW-1015">Disulfide bond</keyword>
<dbReference type="EMBL" id="PDOD01000006">
    <property type="protein sequence ID" value="PYZ91636.1"/>
    <property type="molecule type" value="Genomic_DNA"/>
</dbReference>
<dbReference type="Proteomes" id="UP000248214">
    <property type="component" value="Unassembled WGS sequence"/>
</dbReference>
<dbReference type="GO" id="GO:0046872">
    <property type="term" value="F:metal ion binding"/>
    <property type="evidence" value="ECO:0007669"/>
    <property type="project" value="UniProtKB-KW"/>
</dbReference>
<dbReference type="GO" id="GO:0004497">
    <property type="term" value="F:monooxygenase activity"/>
    <property type="evidence" value="ECO:0007669"/>
    <property type="project" value="UniProtKB-ARBA"/>
</dbReference>
<keyword evidence="3" id="KW-0408">Iron</keyword>
<evidence type="ECO:0000256" key="5">
    <source>
        <dbReference type="ARBA" id="ARBA00023157"/>
    </source>
</evidence>
<evidence type="ECO:0000256" key="1">
    <source>
        <dbReference type="ARBA" id="ARBA00022714"/>
    </source>
</evidence>
<reference evidence="7 8" key="1">
    <citation type="submission" date="2017-10" db="EMBL/GenBank/DDBJ databases">
        <title>Bacillus sp. nov., a halophilic bacterium isolated from a Keqin Lake.</title>
        <authorList>
            <person name="Wang H."/>
        </authorList>
    </citation>
    <scope>NUCLEOTIDE SEQUENCE [LARGE SCALE GENOMIC DNA]</scope>
    <source>
        <strain evidence="7 8">KQ-12</strain>
    </source>
</reference>
<evidence type="ECO:0000256" key="2">
    <source>
        <dbReference type="ARBA" id="ARBA00022723"/>
    </source>
</evidence>
<dbReference type="SUPFAM" id="SSF50022">
    <property type="entry name" value="ISP domain"/>
    <property type="match status" value="1"/>
</dbReference>
<gene>
    <name evidence="7" type="ORF">CR194_18565</name>
</gene>
<evidence type="ECO:0000313" key="8">
    <source>
        <dbReference type="Proteomes" id="UP000248214"/>
    </source>
</evidence>
<comment type="caution">
    <text evidence="7">The sequence shown here is derived from an EMBL/GenBank/DDBJ whole genome shotgun (WGS) entry which is preliminary data.</text>
</comment>
<evidence type="ECO:0000256" key="4">
    <source>
        <dbReference type="ARBA" id="ARBA00023014"/>
    </source>
</evidence>
<dbReference type="InterPro" id="IPR017941">
    <property type="entry name" value="Rieske_2Fe-2S"/>
</dbReference>
<organism evidence="7 8">
    <name type="scientific">Salipaludibacillus keqinensis</name>
    <dbReference type="NCBI Taxonomy" id="2045207"/>
    <lineage>
        <taxon>Bacteria</taxon>
        <taxon>Bacillati</taxon>
        <taxon>Bacillota</taxon>
        <taxon>Bacilli</taxon>
        <taxon>Bacillales</taxon>
        <taxon>Bacillaceae</taxon>
    </lineage>
</organism>
<dbReference type="PRINTS" id="PR00162">
    <property type="entry name" value="RIESKE"/>
</dbReference>
<dbReference type="OrthoDB" id="9767869at2"/>
<keyword evidence="1" id="KW-0001">2Fe-2S</keyword>
<dbReference type="Gene3D" id="3.50.50.60">
    <property type="entry name" value="FAD/NAD(P)-binding domain"/>
    <property type="match status" value="1"/>
</dbReference>
<dbReference type="SUPFAM" id="SSF51971">
    <property type="entry name" value="Nucleotide-binding domain"/>
    <property type="match status" value="1"/>
</dbReference>
<sequence>MNRHDTHGSLPKEPSSYWIDSTTFDEPKPLSENIKTDVAIVGAGITGITAAYLLAKEGVNVVLLEANRVLQGTTGHTTAKITAQHGLIYDELIHHIGEESARLYFDVNERAREFIERTIQENVLDCDLEKHDAVLYAVSKKSAKQLKKEIRAYEKLNIPHSTMSKLPYDVQIDSALAMKNQAQFHPLHYLTFLLNEFKKMGGTVYEQTPVVNMSEGETPIIQTRDGFSVTTRFALSCSHFPFYDGDNYFFSRLYAERSYVLAVEGERMDGMYLSVDSPKRSVRSATINGTPHLLIGGESHKTGQGEPTMHHYEALQSFANETFGSTSFPYRWSAQDLYTLDHLPYVGILTDNNFNTFLATGYRKWGMTSGTAAAFMLKDYVLEKETDEMALFDPNRFLIDPSLKNFLQQNMDVAKHFFVDKLKPAEKLLKNVKIGEGAIVSKDGSRAGAYRDEQGELHIVDSTCTHLGCEVEWNNGDRTWDCPCHGSRFSYDGTVIEGPADEPLKQFPK</sequence>
<dbReference type="GO" id="GO:0005737">
    <property type="term" value="C:cytoplasm"/>
    <property type="evidence" value="ECO:0007669"/>
    <property type="project" value="TreeGrafter"/>
</dbReference>
<dbReference type="InterPro" id="IPR036922">
    <property type="entry name" value="Rieske_2Fe-2S_sf"/>
</dbReference>
<dbReference type="FunFam" id="2.102.10.10:FF:000014">
    <property type="entry name" value="Oxidoreductase, FAD dependent"/>
    <property type="match status" value="1"/>
</dbReference>
<evidence type="ECO:0000256" key="3">
    <source>
        <dbReference type="ARBA" id="ARBA00023004"/>
    </source>
</evidence>
<dbReference type="Pfam" id="PF00355">
    <property type="entry name" value="Rieske"/>
    <property type="match status" value="1"/>
</dbReference>
<dbReference type="RefSeq" id="WP_110611873.1">
    <property type="nucleotide sequence ID" value="NZ_PDOD01000006.1"/>
</dbReference>
<evidence type="ECO:0000313" key="7">
    <source>
        <dbReference type="EMBL" id="PYZ91636.1"/>
    </source>
</evidence>
<dbReference type="PANTHER" id="PTHR13847">
    <property type="entry name" value="SARCOSINE DEHYDROGENASE-RELATED"/>
    <property type="match status" value="1"/>
</dbReference>
<dbReference type="PROSITE" id="PS51296">
    <property type="entry name" value="RIESKE"/>
    <property type="match status" value="1"/>
</dbReference>
<accession>A0A323T8V5</accession>
<dbReference type="InterPro" id="IPR005805">
    <property type="entry name" value="Rieske_Fe-S_prot_C"/>
</dbReference>